<dbReference type="RefSeq" id="WP_131029406.1">
    <property type="nucleotide sequence ID" value="NZ_SIXF01000005.1"/>
</dbReference>
<name>A0A4Q9HFN8_9SPHI</name>
<evidence type="ECO:0000313" key="2">
    <source>
        <dbReference type="Proteomes" id="UP000291819"/>
    </source>
</evidence>
<evidence type="ECO:0000313" key="1">
    <source>
        <dbReference type="EMBL" id="TBO43152.1"/>
    </source>
</evidence>
<evidence type="ECO:0008006" key="3">
    <source>
        <dbReference type="Google" id="ProtNLM"/>
    </source>
</evidence>
<dbReference type="Gene3D" id="2.40.160.130">
    <property type="entry name" value="Capsule assembly protein Wzi"/>
    <property type="match status" value="1"/>
</dbReference>
<accession>A0A4Q9HFN8</accession>
<dbReference type="InterPro" id="IPR038636">
    <property type="entry name" value="Wzi_sf"/>
</dbReference>
<reference evidence="1 2" key="1">
    <citation type="submission" date="2019-02" db="EMBL/GenBank/DDBJ databases">
        <title>Pedobacter kyonggii whole genome sequence analysis.</title>
        <authorList>
            <person name="Dahal R.H."/>
        </authorList>
    </citation>
    <scope>NUCLEOTIDE SEQUENCE [LARGE SCALE GENOMIC DNA]</scope>
    <source>
        <strain evidence="1 2">K-4-11-1</strain>
    </source>
</reference>
<proteinExistence type="predicted"/>
<dbReference type="EMBL" id="SIXF01000005">
    <property type="protein sequence ID" value="TBO43152.1"/>
    <property type="molecule type" value="Genomic_DNA"/>
</dbReference>
<dbReference type="Proteomes" id="UP000291819">
    <property type="component" value="Unassembled WGS sequence"/>
</dbReference>
<dbReference type="OrthoDB" id="596512at2"/>
<dbReference type="AlphaFoldDB" id="A0A4Q9HFN8"/>
<keyword evidence="2" id="KW-1185">Reference proteome</keyword>
<organism evidence="1 2">
    <name type="scientific">Pedobacter kyonggii</name>
    <dbReference type="NCBI Taxonomy" id="1926871"/>
    <lineage>
        <taxon>Bacteria</taxon>
        <taxon>Pseudomonadati</taxon>
        <taxon>Bacteroidota</taxon>
        <taxon>Sphingobacteriia</taxon>
        <taxon>Sphingobacteriales</taxon>
        <taxon>Sphingobacteriaceae</taxon>
        <taxon>Pedobacter</taxon>
    </lineage>
</organism>
<sequence length="509" mass="57315">MTAFPSKINPKVFYQLICFVLMCNIVSAQKVPVKFELESQTIGTTNGTVPFWMRSNQFGSVPLSGLSQSFIGKAYKDFSPLPPKDSTDKKQKLLDWGFGFEGRGNLGKGTNFQLVEAYVKGRIGIFNLIVGRNKNVMGLNGDTTLSVGNFAVSGNAPGVPRVEISIPDYYAIPVLNKLFAIKGNILHGWLGKMNIQNPVNSEFYYQSTFFHQKSLYIRLGKPDWRFKMHGGFNHQAFWGSEKDIFGPSFRLSDFETFKYVMLGKAYEGNGYYTSKIGNQLGSLDIGAEYNFDKINVLIYRQNFYDVGALSKLANIADGLTGVTITNKNFSKTSGLFKWKKLLVEIFYSKDQAGYPWSKLTKSGDEDYYNNFYYKSGWSYMNKGLGNALITRREDIKAGQEIRNEYFVNNRVVAFHLGIEGSIKDWEVLTKLTYSNNYGTFGTSDYGHSLGEFVHLNKGGVFDKADQFSFYIEGMKSFRNGINGGFATSFDQGELLDDSFGLMLKLTKSF</sequence>
<gene>
    <name evidence="1" type="ORF">EYS08_07305</name>
</gene>
<protein>
    <recommendedName>
        <fullName evidence="3">Capsule assembly Wzi family protein</fullName>
    </recommendedName>
</protein>
<comment type="caution">
    <text evidence="1">The sequence shown here is derived from an EMBL/GenBank/DDBJ whole genome shotgun (WGS) entry which is preliminary data.</text>
</comment>